<evidence type="ECO:0000256" key="1">
    <source>
        <dbReference type="SAM" id="Phobius"/>
    </source>
</evidence>
<keyword evidence="1" id="KW-0812">Transmembrane</keyword>
<feature type="transmembrane region" description="Helical" evidence="1">
    <location>
        <begin position="12"/>
        <end position="28"/>
    </location>
</feature>
<proteinExistence type="predicted"/>
<dbReference type="EMBL" id="CP002160">
    <property type="protein sequence ID" value="ADL53044.1"/>
    <property type="molecule type" value="Genomic_DNA"/>
</dbReference>
<gene>
    <name evidence="2" type="ordered locus">Clocel_3365</name>
</gene>
<dbReference type="HOGENOM" id="CLU_209121_0_2_9"/>
<keyword evidence="1" id="KW-0472">Membrane</keyword>
<reference evidence="2 3" key="1">
    <citation type="submission" date="2010-08" db="EMBL/GenBank/DDBJ databases">
        <title>Complete sequence of Clostridium cellulovorans 743B.</title>
        <authorList>
            <consortium name="US DOE Joint Genome Institute"/>
            <person name="Lucas S."/>
            <person name="Copeland A."/>
            <person name="Lapidus A."/>
            <person name="Cheng J.-F."/>
            <person name="Bruce D."/>
            <person name="Goodwin L."/>
            <person name="Pitluck S."/>
            <person name="Chertkov O."/>
            <person name="Detter J.C."/>
            <person name="Han C."/>
            <person name="Tapia R."/>
            <person name="Land M."/>
            <person name="Hauser L."/>
            <person name="Chang Y.-J."/>
            <person name="Jeffries C."/>
            <person name="Kyrpides N."/>
            <person name="Ivanova N."/>
            <person name="Mikhailova N."/>
            <person name="Hemme C.L."/>
            <person name="Woyke T."/>
        </authorList>
    </citation>
    <scope>NUCLEOTIDE SEQUENCE [LARGE SCALE GENOMIC DNA]</scope>
    <source>
        <strain evidence="3">ATCC 35296 / DSM 3052 / OCM 3 / 743B</strain>
    </source>
</reference>
<accession>D9SV70</accession>
<protein>
    <recommendedName>
        <fullName evidence="4">Thioredoxin</fullName>
    </recommendedName>
</protein>
<dbReference type="Proteomes" id="UP000002730">
    <property type="component" value="Chromosome"/>
</dbReference>
<evidence type="ECO:0000313" key="2">
    <source>
        <dbReference type="EMBL" id="ADL53044.1"/>
    </source>
</evidence>
<dbReference type="STRING" id="573061.Clocel_3365"/>
<organism evidence="2 3">
    <name type="scientific">Clostridium cellulovorans (strain ATCC 35296 / DSM 3052 / OCM 3 / 743B)</name>
    <dbReference type="NCBI Taxonomy" id="573061"/>
    <lineage>
        <taxon>Bacteria</taxon>
        <taxon>Bacillati</taxon>
        <taxon>Bacillota</taxon>
        <taxon>Clostridia</taxon>
        <taxon>Eubacteriales</taxon>
        <taxon>Clostridiaceae</taxon>
        <taxon>Clostridium</taxon>
    </lineage>
</organism>
<dbReference type="RefSeq" id="WP_010073443.1">
    <property type="nucleotide sequence ID" value="NC_014393.1"/>
</dbReference>
<dbReference type="NCBIfam" id="NF040920">
    <property type="entry name" value="CD1871A_fam"/>
    <property type="match status" value="1"/>
</dbReference>
<dbReference type="KEGG" id="ccb:Clocel_3365"/>
<name>D9SV70_CLOC7</name>
<dbReference type="AlphaFoldDB" id="D9SV70"/>
<sequence>MDKKGFIGDNTKYVLLTIALIFIVVGTFRGESSVVVKKAISICLECIGVG</sequence>
<dbReference type="InterPro" id="IPR047708">
    <property type="entry name" value="CD1871A-like"/>
</dbReference>
<evidence type="ECO:0008006" key="4">
    <source>
        <dbReference type="Google" id="ProtNLM"/>
    </source>
</evidence>
<evidence type="ECO:0000313" key="3">
    <source>
        <dbReference type="Proteomes" id="UP000002730"/>
    </source>
</evidence>
<keyword evidence="3" id="KW-1185">Reference proteome</keyword>
<keyword evidence="1" id="KW-1133">Transmembrane helix</keyword>